<sequence>MRSIFSRIFLSFWLAMALIAASAVGVTVAVAWARAEALEAFDPGALLRGASQAWREGGDTQLRQWLTGEARRADNIMVFVLDAQGRDMLGRTVPAQLHLDQASTKSPPPGAPSSGNATPGFMRRRDHMLLSSPLPGGQWRLVAGWPGATAFDVLGSYDVWIAMGLLALGVSGAMAWWLARQISHPVVALQASARRLAEGDLGARPEDWLMARRDELGSLAGEFTTMAQRLRQQLDSKDELLRDISHELRSPLTRLRVAAALARQNAGDLETHLARVERDIDRLDRIIGDTLRFSAMSTPGRQLDRQVVDLAELLGEAVDDARIEADQRRIALSLNAPDGVGMPCDPDLLRRAFDNVLRNAIRHSPAGEQIAVTLETGPDRLSISIADRGEGVPDEALERIFEAFYRVDKARGAQSGGAGLGLAITARITALHDGSVAAVNRPEGGLTIRFDFPHQWP</sequence>
<feature type="domain" description="Histidine kinase" evidence="11">
    <location>
        <begin position="243"/>
        <end position="456"/>
    </location>
</feature>
<comment type="caution">
    <text evidence="13">The sequence shown here is derived from an EMBL/GenBank/DDBJ whole genome shotgun (WGS) entry which is preliminary data.</text>
</comment>
<evidence type="ECO:0000256" key="4">
    <source>
        <dbReference type="ARBA" id="ARBA00022553"/>
    </source>
</evidence>
<keyword evidence="10" id="KW-0472">Membrane</keyword>
<dbReference type="InterPro" id="IPR003661">
    <property type="entry name" value="HisK_dim/P_dom"/>
</dbReference>
<keyword evidence="14" id="KW-1185">Reference proteome</keyword>
<evidence type="ECO:0000256" key="6">
    <source>
        <dbReference type="ARBA" id="ARBA00022692"/>
    </source>
</evidence>
<evidence type="ECO:0000256" key="10">
    <source>
        <dbReference type="ARBA" id="ARBA00023136"/>
    </source>
</evidence>
<proteinExistence type="predicted"/>
<keyword evidence="7 13" id="KW-0418">Kinase</keyword>
<evidence type="ECO:0000256" key="7">
    <source>
        <dbReference type="ARBA" id="ARBA00022777"/>
    </source>
</evidence>
<dbReference type="InterPro" id="IPR003594">
    <property type="entry name" value="HATPase_dom"/>
</dbReference>
<dbReference type="InterPro" id="IPR004358">
    <property type="entry name" value="Sig_transdc_His_kin-like_C"/>
</dbReference>
<dbReference type="Pfam" id="PF00512">
    <property type="entry name" value="HisKA"/>
    <property type="match status" value="1"/>
</dbReference>
<dbReference type="Pfam" id="PF00672">
    <property type="entry name" value="HAMP"/>
    <property type="match status" value="1"/>
</dbReference>
<dbReference type="SMART" id="SM00387">
    <property type="entry name" value="HATPase_c"/>
    <property type="match status" value="1"/>
</dbReference>
<dbReference type="RefSeq" id="WP_183622793.1">
    <property type="nucleotide sequence ID" value="NZ_JACIDX010000002.1"/>
</dbReference>
<dbReference type="InterPro" id="IPR005467">
    <property type="entry name" value="His_kinase_dom"/>
</dbReference>
<dbReference type="GO" id="GO:0005886">
    <property type="term" value="C:plasma membrane"/>
    <property type="evidence" value="ECO:0007669"/>
    <property type="project" value="TreeGrafter"/>
</dbReference>
<keyword evidence="6" id="KW-0812">Transmembrane</keyword>
<evidence type="ECO:0000256" key="8">
    <source>
        <dbReference type="ARBA" id="ARBA00022989"/>
    </source>
</evidence>
<dbReference type="Pfam" id="PF02518">
    <property type="entry name" value="HATPase_c"/>
    <property type="match status" value="1"/>
</dbReference>
<keyword evidence="5 13" id="KW-0808">Transferase</keyword>
<dbReference type="CDD" id="cd00082">
    <property type="entry name" value="HisKA"/>
    <property type="match status" value="1"/>
</dbReference>
<accession>A0A7W6G523</accession>
<evidence type="ECO:0000259" key="12">
    <source>
        <dbReference type="PROSITE" id="PS50885"/>
    </source>
</evidence>
<dbReference type="SUPFAM" id="SSF47384">
    <property type="entry name" value="Homodimeric domain of signal transducing histidine kinase"/>
    <property type="match status" value="1"/>
</dbReference>
<keyword evidence="4" id="KW-0597">Phosphoprotein</keyword>
<dbReference type="PRINTS" id="PR00344">
    <property type="entry name" value="BCTRLSENSOR"/>
</dbReference>
<dbReference type="EC" id="2.7.13.3" evidence="3"/>
<dbReference type="SUPFAM" id="SSF55874">
    <property type="entry name" value="ATPase domain of HSP90 chaperone/DNA topoisomerase II/histidine kinase"/>
    <property type="match status" value="1"/>
</dbReference>
<dbReference type="Gene3D" id="6.10.340.10">
    <property type="match status" value="1"/>
</dbReference>
<dbReference type="InterPro" id="IPR036097">
    <property type="entry name" value="HisK_dim/P_sf"/>
</dbReference>
<dbReference type="PROSITE" id="PS50885">
    <property type="entry name" value="HAMP"/>
    <property type="match status" value="1"/>
</dbReference>
<keyword evidence="8" id="KW-1133">Transmembrane helix</keyword>
<feature type="domain" description="HAMP" evidence="12">
    <location>
        <begin position="180"/>
        <end position="235"/>
    </location>
</feature>
<keyword evidence="9" id="KW-0902">Two-component regulatory system</keyword>
<dbReference type="CDD" id="cd00075">
    <property type="entry name" value="HATPase"/>
    <property type="match status" value="1"/>
</dbReference>
<name>A0A7W6G523_9SPHN</name>
<dbReference type="PANTHER" id="PTHR45436">
    <property type="entry name" value="SENSOR HISTIDINE KINASE YKOH"/>
    <property type="match status" value="1"/>
</dbReference>
<dbReference type="EMBL" id="JACIDX010000002">
    <property type="protein sequence ID" value="MBB3953833.1"/>
    <property type="molecule type" value="Genomic_DNA"/>
</dbReference>
<evidence type="ECO:0000256" key="3">
    <source>
        <dbReference type="ARBA" id="ARBA00012438"/>
    </source>
</evidence>
<dbReference type="FunFam" id="3.30.565.10:FF:000006">
    <property type="entry name" value="Sensor histidine kinase WalK"/>
    <property type="match status" value="1"/>
</dbReference>
<evidence type="ECO:0000256" key="1">
    <source>
        <dbReference type="ARBA" id="ARBA00000085"/>
    </source>
</evidence>
<protein>
    <recommendedName>
        <fullName evidence="3">histidine kinase</fullName>
        <ecNumber evidence="3">2.7.13.3</ecNumber>
    </recommendedName>
</protein>
<evidence type="ECO:0000256" key="2">
    <source>
        <dbReference type="ARBA" id="ARBA00004370"/>
    </source>
</evidence>
<evidence type="ECO:0000313" key="13">
    <source>
        <dbReference type="EMBL" id="MBB3953833.1"/>
    </source>
</evidence>
<comment type="subcellular location">
    <subcellularLocation>
        <location evidence="2">Membrane</location>
    </subcellularLocation>
</comment>
<dbReference type="InterPro" id="IPR050428">
    <property type="entry name" value="TCS_sensor_his_kinase"/>
</dbReference>
<dbReference type="InterPro" id="IPR003660">
    <property type="entry name" value="HAMP_dom"/>
</dbReference>
<dbReference type="SUPFAM" id="SSF158472">
    <property type="entry name" value="HAMP domain-like"/>
    <property type="match status" value="1"/>
</dbReference>
<dbReference type="InterPro" id="IPR036890">
    <property type="entry name" value="HATPase_C_sf"/>
</dbReference>
<dbReference type="CDD" id="cd06225">
    <property type="entry name" value="HAMP"/>
    <property type="match status" value="1"/>
</dbReference>
<reference evidence="13 14" key="1">
    <citation type="submission" date="2020-08" db="EMBL/GenBank/DDBJ databases">
        <title>Genomic Encyclopedia of Type Strains, Phase IV (KMG-IV): sequencing the most valuable type-strain genomes for metagenomic binning, comparative biology and taxonomic classification.</title>
        <authorList>
            <person name="Goeker M."/>
        </authorList>
    </citation>
    <scope>NUCLEOTIDE SEQUENCE [LARGE SCALE GENOMIC DNA]</scope>
    <source>
        <strain evidence="13 14">DSM 27057</strain>
    </source>
</reference>
<evidence type="ECO:0000313" key="14">
    <source>
        <dbReference type="Proteomes" id="UP000548867"/>
    </source>
</evidence>
<comment type="catalytic activity">
    <reaction evidence="1">
        <text>ATP + protein L-histidine = ADP + protein N-phospho-L-histidine.</text>
        <dbReference type="EC" id="2.7.13.3"/>
    </reaction>
</comment>
<evidence type="ECO:0000256" key="5">
    <source>
        <dbReference type="ARBA" id="ARBA00022679"/>
    </source>
</evidence>
<dbReference type="AlphaFoldDB" id="A0A7W6G523"/>
<dbReference type="Proteomes" id="UP000548867">
    <property type="component" value="Unassembled WGS sequence"/>
</dbReference>
<organism evidence="13 14">
    <name type="scientific">Novosphingobium sediminicola</name>
    <dbReference type="NCBI Taxonomy" id="563162"/>
    <lineage>
        <taxon>Bacteria</taxon>
        <taxon>Pseudomonadati</taxon>
        <taxon>Pseudomonadota</taxon>
        <taxon>Alphaproteobacteria</taxon>
        <taxon>Sphingomonadales</taxon>
        <taxon>Sphingomonadaceae</taxon>
        <taxon>Novosphingobium</taxon>
    </lineage>
</organism>
<dbReference type="SMART" id="SM00304">
    <property type="entry name" value="HAMP"/>
    <property type="match status" value="1"/>
</dbReference>
<gene>
    <name evidence="13" type="ORF">GGR38_000760</name>
</gene>
<dbReference type="GO" id="GO:0000155">
    <property type="term" value="F:phosphorelay sensor kinase activity"/>
    <property type="evidence" value="ECO:0007669"/>
    <property type="project" value="InterPro"/>
</dbReference>
<evidence type="ECO:0000259" key="11">
    <source>
        <dbReference type="PROSITE" id="PS50109"/>
    </source>
</evidence>
<dbReference type="Gene3D" id="3.30.565.10">
    <property type="entry name" value="Histidine kinase-like ATPase, C-terminal domain"/>
    <property type="match status" value="1"/>
</dbReference>
<dbReference type="PROSITE" id="PS50109">
    <property type="entry name" value="HIS_KIN"/>
    <property type="match status" value="1"/>
</dbReference>
<dbReference type="SMART" id="SM00388">
    <property type="entry name" value="HisKA"/>
    <property type="match status" value="1"/>
</dbReference>
<evidence type="ECO:0000256" key="9">
    <source>
        <dbReference type="ARBA" id="ARBA00023012"/>
    </source>
</evidence>
<dbReference type="PANTHER" id="PTHR45436:SF5">
    <property type="entry name" value="SENSOR HISTIDINE KINASE TRCS"/>
    <property type="match status" value="1"/>
</dbReference>
<dbReference type="Gene3D" id="1.10.287.130">
    <property type="match status" value="1"/>
</dbReference>